<dbReference type="AlphaFoldDB" id="A0A1V0TVL2"/>
<dbReference type="CDD" id="cd00093">
    <property type="entry name" value="HTH_XRE"/>
    <property type="match status" value="1"/>
</dbReference>
<gene>
    <name evidence="1" type="ORF">B1H19_24965</name>
</gene>
<sequence>MGDFDTGLWSHPRLVAALADEDWGAVFRTYRRLTGTSQMRLGVRVGLVQPDVSEIERGRRRVTSVEVRQRIVTGLGIPAERLPNAGPRAVSLPVPGLAFAGTAPDEDLLDRVTNAVDGSHRVDGATLDWLDRLLAEHRRAEDFIGSRPLVEVMGQQLRTVVNLYASARGPLEQRVVRLASEHAQFLVWMAQDQGQSAAALAWYDRSHEWALEAGDANMAATTLSMKAHMAWSGGRGRRCARLAEAARWSAPDTSLGVQGMAAQMQARGHALSRVPEEAHRLLDEAQDLITRAAQHPEDEPPWMYFYDETWFTLQRGMAAMHLGEWAAATRHITTGLHALPANYRRDSAWYLSCLAHAHAEAGEAEQALIAALTSVPDAADIGRPHAWNELHTTAAVLLRRKAPQGRRLADELRAHD</sequence>
<dbReference type="InterPro" id="IPR011990">
    <property type="entry name" value="TPR-like_helical_dom_sf"/>
</dbReference>
<dbReference type="Proteomes" id="UP000192726">
    <property type="component" value="Chromosome"/>
</dbReference>
<dbReference type="STRING" id="553510.B1H19_24965"/>
<organism evidence="1 2">
    <name type="scientific">Streptomyces gilvosporeus</name>
    <dbReference type="NCBI Taxonomy" id="553510"/>
    <lineage>
        <taxon>Bacteria</taxon>
        <taxon>Bacillati</taxon>
        <taxon>Actinomycetota</taxon>
        <taxon>Actinomycetes</taxon>
        <taxon>Kitasatosporales</taxon>
        <taxon>Streptomycetaceae</taxon>
        <taxon>Streptomyces</taxon>
    </lineage>
</organism>
<proteinExistence type="predicted"/>
<keyword evidence="1" id="KW-0238">DNA-binding</keyword>
<dbReference type="SUPFAM" id="SSF47413">
    <property type="entry name" value="lambda repressor-like DNA-binding domains"/>
    <property type="match status" value="1"/>
</dbReference>
<dbReference type="InterPro" id="IPR010982">
    <property type="entry name" value="Lambda_DNA-bd_dom_sf"/>
</dbReference>
<dbReference type="Pfam" id="PF13560">
    <property type="entry name" value="HTH_31"/>
    <property type="match status" value="1"/>
</dbReference>
<evidence type="ECO:0000313" key="1">
    <source>
        <dbReference type="EMBL" id="ARF56989.1"/>
    </source>
</evidence>
<dbReference type="RefSeq" id="WP_083107005.1">
    <property type="nucleotide sequence ID" value="NZ_CP020569.1"/>
</dbReference>
<dbReference type="EMBL" id="CP020569">
    <property type="protein sequence ID" value="ARF56989.1"/>
    <property type="molecule type" value="Genomic_DNA"/>
</dbReference>
<dbReference type="OrthoDB" id="4074704at2"/>
<dbReference type="Gene3D" id="1.10.260.40">
    <property type="entry name" value="lambda repressor-like DNA-binding domains"/>
    <property type="match status" value="1"/>
</dbReference>
<dbReference type="InterPro" id="IPR001387">
    <property type="entry name" value="Cro/C1-type_HTH"/>
</dbReference>
<reference evidence="1 2" key="1">
    <citation type="submission" date="2017-04" db="EMBL/GenBank/DDBJ databases">
        <title>Complete Genome Sequence of Streptomyces gilvosporeus F607, a Capable Producer of Natamycin.</title>
        <authorList>
            <person name="Zong G."/>
            <person name="Zhong C."/>
            <person name="Fu J."/>
            <person name="Qin R."/>
            <person name="Cao G."/>
        </authorList>
    </citation>
    <scope>NUCLEOTIDE SEQUENCE [LARGE SCALE GENOMIC DNA]</scope>
    <source>
        <strain evidence="1 2">F607</strain>
    </source>
</reference>
<protein>
    <submittedName>
        <fullName evidence="1">DNA-binding protein</fullName>
    </submittedName>
</protein>
<name>A0A1V0TVL2_9ACTN</name>
<dbReference type="KEGG" id="sgv:B1H19_24965"/>
<evidence type="ECO:0000313" key="2">
    <source>
        <dbReference type="Proteomes" id="UP000192726"/>
    </source>
</evidence>
<accession>A0A1V0TVL2</accession>
<keyword evidence="2" id="KW-1185">Reference proteome</keyword>
<dbReference type="SUPFAM" id="SSF48452">
    <property type="entry name" value="TPR-like"/>
    <property type="match status" value="1"/>
</dbReference>
<dbReference type="GO" id="GO:0003677">
    <property type="term" value="F:DNA binding"/>
    <property type="evidence" value="ECO:0007669"/>
    <property type="project" value="UniProtKB-KW"/>
</dbReference>